<comment type="subunit">
    <text evidence="8">Component of the Sec protein translocase complex. Heterotrimer consisting of SecY, SecE and SecG subunits. The heterotrimers can form oligomers, although 1 heterotrimer is thought to be able to translocate proteins. Interacts with the ribosome. Interacts with SecDF, and other proteins may be involved. Interacts with SecA.</text>
</comment>
<dbReference type="RefSeq" id="WP_271435852.1">
    <property type="nucleotide sequence ID" value="NZ_CP073355.1"/>
</dbReference>
<dbReference type="Proteomes" id="UP001056539">
    <property type="component" value="Chromosome"/>
</dbReference>
<dbReference type="GO" id="GO:0043952">
    <property type="term" value="P:protein transport by the Sec complex"/>
    <property type="evidence" value="ECO:0007669"/>
    <property type="project" value="UniProtKB-UniRule"/>
</dbReference>
<reference evidence="9" key="1">
    <citation type="submission" date="2021-04" db="EMBL/GenBank/DDBJ databases">
        <authorList>
            <person name="Postec A."/>
        </authorList>
    </citation>
    <scope>NUCLEOTIDE SEQUENCE</scope>
    <source>
        <strain evidence="9">F1F22</strain>
    </source>
</reference>
<gene>
    <name evidence="8 9" type="primary">secE</name>
    <name evidence="9" type="ORF">KDW03_02665</name>
</gene>
<evidence type="ECO:0000313" key="9">
    <source>
        <dbReference type="EMBL" id="URA10725.1"/>
    </source>
</evidence>
<evidence type="ECO:0000313" key="10">
    <source>
        <dbReference type="Proteomes" id="UP001056539"/>
    </source>
</evidence>
<reference evidence="9" key="2">
    <citation type="submission" date="2022-06" db="EMBL/GenBank/DDBJ databases">
        <title>Thermospira aquatica gen. nov., sp. nov.</title>
        <authorList>
            <person name="Ben Ali Gam Z."/>
            <person name="Labat M."/>
        </authorList>
    </citation>
    <scope>NUCLEOTIDE SEQUENCE</scope>
    <source>
        <strain evidence="9">F1F22</strain>
    </source>
</reference>
<comment type="caution">
    <text evidence="8">Lacks conserved residue(s) required for the propagation of feature annotation.</text>
</comment>
<dbReference type="AlphaFoldDB" id="A0AAX3BEQ0"/>
<evidence type="ECO:0000256" key="7">
    <source>
        <dbReference type="ARBA" id="ARBA00023136"/>
    </source>
</evidence>
<feature type="transmembrane region" description="Helical" evidence="8">
    <location>
        <begin position="46"/>
        <end position="68"/>
    </location>
</feature>
<accession>A0AAX3BEQ0</accession>
<dbReference type="Gene3D" id="1.20.5.1030">
    <property type="entry name" value="Preprotein translocase secy subunit"/>
    <property type="match status" value="1"/>
</dbReference>
<protein>
    <recommendedName>
        <fullName evidence="8">Protein translocase subunit SecE</fullName>
    </recommendedName>
</protein>
<comment type="subcellular location">
    <subcellularLocation>
        <location evidence="1">Membrane</location>
    </subcellularLocation>
</comment>
<dbReference type="EMBL" id="CP073355">
    <property type="protein sequence ID" value="URA10725.1"/>
    <property type="molecule type" value="Genomic_DNA"/>
</dbReference>
<dbReference type="GO" id="GO:0008320">
    <property type="term" value="F:protein transmembrane transporter activity"/>
    <property type="evidence" value="ECO:0007669"/>
    <property type="project" value="UniProtKB-UniRule"/>
</dbReference>
<comment type="function">
    <text evidence="8">Essential subunit of the Sec protein translocation channel SecYEG. Clamps together the 2 halves of SecY. May contact the channel plug during translocation.</text>
</comment>
<keyword evidence="6 8" id="KW-0811">Translocation</keyword>
<dbReference type="HAMAP" id="MF_00422">
    <property type="entry name" value="SecE"/>
    <property type="match status" value="1"/>
</dbReference>
<evidence type="ECO:0000256" key="4">
    <source>
        <dbReference type="ARBA" id="ARBA00022927"/>
    </source>
</evidence>
<evidence type="ECO:0000256" key="2">
    <source>
        <dbReference type="ARBA" id="ARBA00022448"/>
    </source>
</evidence>
<dbReference type="GO" id="GO:0009306">
    <property type="term" value="P:protein secretion"/>
    <property type="evidence" value="ECO:0007669"/>
    <property type="project" value="UniProtKB-UniRule"/>
</dbReference>
<dbReference type="GO" id="GO:0005886">
    <property type="term" value="C:plasma membrane"/>
    <property type="evidence" value="ECO:0007669"/>
    <property type="project" value="UniProtKB-UniRule"/>
</dbReference>
<dbReference type="InterPro" id="IPR001901">
    <property type="entry name" value="Translocase_SecE/Sec61-g"/>
</dbReference>
<evidence type="ECO:0000256" key="5">
    <source>
        <dbReference type="ARBA" id="ARBA00022989"/>
    </source>
</evidence>
<keyword evidence="2 8" id="KW-0813">Transport</keyword>
<organism evidence="9 10">
    <name type="scientific">Thermospira aquatica</name>
    <dbReference type="NCBI Taxonomy" id="2828656"/>
    <lineage>
        <taxon>Bacteria</taxon>
        <taxon>Pseudomonadati</taxon>
        <taxon>Spirochaetota</taxon>
        <taxon>Spirochaetia</taxon>
        <taxon>Brevinematales</taxon>
        <taxon>Thermospiraceae</taxon>
        <taxon>Thermospira</taxon>
    </lineage>
</organism>
<sequence>MTTALMSWIIIGITALVAIVVLIVNRNFVKEAREELRKVTWPTKEFAIQGAWVTVVFIVVLAAFLSLIDWGVNTLIMLSVK</sequence>
<dbReference type="InterPro" id="IPR005807">
    <property type="entry name" value="SecE_bac"/>
</dbReference>
<evidence type="ECO:0000256" key="3">
    <source>
        <dbReference type="ARBA" id="ARBA00022692"/>
    </source>
</evidence>
<comment type="similarity">
    <text evidence="8">Belongs to the SecE/SEC61-gamma family.</text>
</comment>
<evidence type="ECO:0000256" key="6">
    <source>
        <dbReference type="ARBA" id="ARBA00023010"/>
    </source>
</evidence>
<dbReference type="Pfam" id="PF00584">
    <property type="entry name" value="SecE"/>
    <property type="match status" value="1"/>
</dbReference>
<keyword evidence="4 8" id="KW-0653">Protein transport</keyword>
<keyword evidence="3 8" id="KW-0812">Transmembrane</keyword>
<keyword evidence="10" id="KW-1185">Reference proteome</keyword>
<evidence type="ECO:0000256" key="8">
    <source>
        <dbReference type="HAMAP-Rule" id="MF_00422"/>
    </source>
</evidence>
<proteinExistence type="inferred from homology"/>
<dbReference type="GO" id="GO:0065002">
    <property type="term" value="P:intracellular protein transmembrane transport"/>
    <property type="evidence" value="ECO:0007669"/>
    <property type="project" value="UniProtKB-UniRule"/>
</dbReference>
<evidence type="ECO:0000256" key="1">
    <source>
        <dbReference type="ARBA" id="ARBA00004370"/>
    </source>
</evidence>
<name>A0AAX3BEQ0_9SPIR</name>
<keyword evidence="8" id="KW-1003">Cell membrane</keyword>
<feature type="transmembrane region" description="Helical" evidence="8">
    <location>
        <begin position="6"/>
        <end position="25"/>
    </location>
</feature>
<dbReference type="GO" id="GO:0006605">
    <property type="term" value="P:protein targeting"/>
    <property type="evidence" value="ECO:0007669"/>
    <property type="project" value="UniProtKB-UniRule"/>
</dbReference>
<keyword evidence="5 8" id="KW-1133">Transmembrane helix</keyword>
<dbReference type="InterPro" id="IPR038379">
    <property type="entry name" value="SecE_sf"/>
</dbReference>
<dbReference type="NCBIfam" id="TIGR00964">
    <property type="entry name" value="secE_bact"/>
    <property type="match status" value="1"/>
</dbReference>
<dbReference type="KEGG" id="taqu:KDW03_02665"/>
<keyword evidence="7 8" id="KW-0472">Membrane</keyword>